<organism evidence="2 3">
    <name type="scientific">Trichophyton equinum (strain ATCC MYA-4606 / CBS 127.97)</name>
    <name type="common">Horse ringworm fungus</name>
    <dbReference type="NCBI Taxonomy" id="559882"/>
    <lineage>
        <taxon>Eukaryota</taxon>
        <taxon>Fungi</taxon>
        <taxon>Dikarya</taxon>
        <taxon>Ascomycota</taxon>
        <taxon>Pezizomycotina</taxon>
        <taxon>Eurotiomycetes</taxon>
        <taxon>Eurotiomycetidae</taxon>
        <taxon>Onygenales</taxon>
        <taxon>Arthrodermataceae</taxon>
        <taxon>Trichophyton</taxon>
    </lineage>
</organism>
<dbReference type="VEuPathDB" id="FungiDB:TEQG_03078"/>
<name>F2PQ76_TRIEC</name>
<accession>F2PQ76</accession>
<evidence type="ECO:0000313" key="3">
    <source>
        <dbReference type="Proteomes" id="UP000009169"/>
    </source>
</evidence>
<dbReference type="Pfam" id="PF12520">
    <property type="entry name" value="DUF3723"/>
    <property type="match status" value="1"/>
</dbReference>
<keyword evidence="3" id="KW-1185">Reference proteome</keyword>
<dbReference type="Proteomes" id="UP000009169">
    <property type="component" value="Unassembled WGS sequence"/>
</dbReference>
<feature type="compositionally biased region" description="Basic and acidic residues" evidence="1">
    <location>
        <begin position="380"/>
        <end position="499"/>
    </location>
</feature>
<dbReference type="eggNOG" id="KOG4725">
    <property type="taxonomic scope" value="Eukaryota"/>
</dbReference>
<dbReference type="AlphaFoldDB" id="F2PQ76"/>
<evidence type="ECO:0000256" key="1">
    <source>
        <dbReference type="SAM" id="MobiDB-lite"/>
    </source>
</evidence>
<gene>
    <name evidence="2" type="ORF">TEQG_03078</name>
</gene>
<feature type="compositionally biased region" description="Polar residues" evidence="1">
    <location>
        <begin position="501"/>
        <end position="511"/>
    </location>
</feature>
<feature type="region of interest" description="Disordered" evidence="1">
    <location>
        <begin position="545"/>
        <end position="589"/>
    </location>
</feature>
<dbReference type="InterPro" id="IPR022198">
    <property type="entry name" value="DUF3723"/>
</dbReference>
<evidence type="ECO:0000313" key="2">
    <source>
        <dbReference type="EMBL" id="EGE04044.1"/>
    </source>
</evidence>
<proteinExistence type="predicted"/>
<feature type="compositionally biased region" description="Basic and acidic residues" evidence="1">
    <location>
        <begin position="563"/>
        <end position="578"/>
    </location>
</feature>
<sequence length="705" mass="83767">MSQHTFTRPEVLVANERHLKYQGVAKVDINQINFTQHETSLDTQKAERLRKIFLKEGCYRLDVRNHIPCTISSQHLNTSLERAGVTRSGFMGGTQAAKAKISRHDIETLQLMAPSTPDDSRTVKGLVLSGKERLRGFDGLIPSLFIFFEDCKYLEECAHCMQRLIKPSERGPTIRQVMKSIFNDSNYTASDFRIQTSKDKYRTLYAMHHFYQVDKASKKKDRLAGRTMAKANKKVLYNIAILAQIFGFKSPKIEKLVAENPDRIMARQFESLIDTVIQCYRAAKKAKNITSCDLIEPDAIKRCGVPLANIHNLDILYLFLDNIHADNLPDSRLSSFFVRRSVYFLFFDRLSLPESSASDRVDIVSPFPTDIDMASSQWEQPRREEQHQKHGRQLNKEQELQQREDRLQNREQELQQREDQLQNREQELQHREDQLQNREQELQHREDQLQNREQELQHREDQLQNREQELQHREDQLQNREQELQHREDQLQNREREAQQELYQSQHGQQQVEHDPVQQVEQEMDLFEEPEEEHQTHLPIFTFNRPSNQTQFKKTKKPGIQSVREESERERSRRGLREHWRKQHREDELQEEEQLNYLDMAEREDRSYRLRKQGQLNIQTTDSSIKVILKILDNEEWKTEREIIASKDNTFELESLVKKYSQKKLAKLFPHDRDMRSIRVCECFQVALLDDKHEIFLRPPMEPEY</sequence>
<dbReference type="EMBL" id="DS995731">
    <property type="protein sequence ID" value="EGE04044.1"/>
    <property type="molecule type" value="Genomic_DNA"/>
</dbReference>
<dbReference type="HOGENOM" id="CLU_004286_5_0_1"/>
<feature type="region of interest" description="Disordered" evidence="1">
    <location>
        <begin position="376"/>
        <end position="516"/>
    </location>
</feature>
<protein>
    <submittedName>
        <fullName evidence="2">Uncharacterized protein</fullName>
    </submittedName>
</protein>
<reference evidence="3" key="1">
    <citation type="journal article" date="2012" name="MBio">
        <title>Comparative genome analysis of Trichophyton rubrum and related dermatophytes reveals candidate genes involved in infection.</title>
        <authorList>
            <person name="Martinez D.A."/>
            <person name="Oliver B.G."/>
            <person name="Graeser Y."/>
            <person name="Goldberg J.M."/>
            <person name="Li W."/>
            <person name="Martinez-Rossi N.M."/>
            <person name="Monod M."/>
            <person name="Shelest E."/>
            <person name="Barton R.C."/>
            <person name="Birch E."/>
            <person name="Brakhage A.A."/>
            <person name="Chen Z."/>
            <person name="Gurr S.J."/>
            <person name="Heiman D."/>
            <person name="Heitman J."/>
            <person name="Kosti I."/>
            <person name="Rossi A."/>
            <person name="Saif S."/>
            <person name="Samalova M."/>
            <person name="Saunders C.W."/>
            <person name="Shea T."/>
            <person name="Summerbell R.C."/>
            <person name="Xu J."/>
            <person name="Young S."/>
            <person name="Zeng Q."/>
            <person name="Birren B.W."/>
            <person name="Cuomo C.A."/>
            <person name="White T.C."/>
        </authorList>
    </citation>
    <scope>NUCLEOTIDE SEQUENCE [LARGE SCALE GENOMIC DNA]</scope>
    <source>
        <strain evidence="3">ATCC MYA-4606 / CBS 127.97</strain>
    </source>
</reference>